<dbReference type="OrthoDB" id="1688at2"/>
<dbReference type="CDD" id="cd20206">
    <property type="entry name" value="YbbR"/>
    <property type="match status" value="1"/>
</dbReference>
<keyword evidence="2" id="KW-1185">Reference proteome</keyword>
<dbReference type="RefSeq" id="WP_009201302.1">
    <property type="nucleotide sequence ID" value="NZ_ACJX03000001.1"/>
</dbReference>
<organism evidence="1 2">
    <name type="scientific">Acetomicrobium hydrogeniformans ATCC BAA-1850</name>
    <dbReference type="NCBI Taxonomy" id="592015"/>
    <lineage>
        <taxon>Bacteria</taxon>
        <taxon>Thermotogati</taxon>
        <taxon>Synergistota</taxon>
        <taxon>Synergistia</taxon>
        <taxon>Synergistales</taxon>
        <taxon>Acetomicrobiaceae</taxon>
        <taxon>Acetomicrobium</taxon>
    </lineage>
</organism>
<evidence type="ECO:0000313" key="1">
    <source>
        <dbReference type="EMBL" id="KRT35999.1"/>
    </source>
</evidence>
<gene>
    <name evidence="1" type="ORF">HMPREF1705_03262</name>
</gene>
<evidence type="ECO:0000313" key="2">
    <source>
        <dbReference type="Proteomes" id="UP000005273"/>
    </source>
</evidence>
<dbReference type="Proteomes" id="UP000005273">
    <property type="component" value="Unassembled WGS sequence"/>
</dbReference>
<dbReference type="PANTHER" id="PTHR37804">
    <property type="entry name" value="CDAA REGULATORY PROTEIN CDAR"/>
    <property type="match status" value="1"/>
</dbReference>
<dbReference type="Gene3D" id="2.170.120.40">
    <property type="entry name" value="YbbR-like domain"/>
    <property type="match status" value="2"/>
</dbReference>
<sequence>MMKWIDNLFSSRTFLKVFSLVLAFFLWFYVTGDSNTDVVRSYRLALQLRNVPSGVTIQLPSREVEVQVAANRFLASNIIPEKDIVCYVDLQGLEPGRHTLPVKISLSTGLQLITVNPSTVDLRLEKSAERAIPVTPELPQLPDGYALRSVIVSPSQVIVRGTESDVKRITGAVVVPSLADLLANEKISLKVMLEPQSQEWSSVTVIPDRVDFQAEVDIVKIKKEVPIFVPIEGEPHPDYIVTSILTTPGNVILEGSKVTLNGISSITTKSLNISGIKEDMEAQLPISVPKGINVLGDKSVTVKVTLKQRIATMKYENLEIEIRGRGIYRNWKIDPTKVDVIIEGPPSIVSSLEGKEPAIVAYVDITNIVSRRLSIPVNVEVKVKGISVEKVDPDRVTFTVLD</sequence>
<dbReference type="PANTHER" id="PTHR37804:SF1">
    <property type="entry name" value="CDAA REGULATORY PROTEIN CDAR"/>
    <property type="match status" value="1"/>
</dbReference>
<dbReference type="InterPro" id="IPR053154">
    <property type="entry name" value="c-di-AMP_regulator"/>
</dbReference>
<dbReference type="eggNOG" id="COG4856">
    <property type="taxonomic scope" value="Bacteria"/>
</dbReference>
<dbReference type="InterPro" id="IPR012505">
    <property type="entry name" value="YbbR"/>
</dbReference>
<dbReference type="Pfam" id="PF07949">
    <property type="entry name" value="YbbR"/>
    <property type="match status" value="2"/>
</dbReference>
<dbReference type="EMBL" id="ACJX03000001">
    <property type="protein sequence ID" value="KRT35999.1"/>
    <property type="molecule type" value="Genomic_DNA"/>
</dbReference>
<dbReference type="STRING" id="592015.HMPREF1705_03262"/>
<name>A0A0T5XCC6_9BACT</name>
<comment type="caution">
    <text evidence="1">The sequence shown here is derived from an EMBL/GenBank/DDBJ whole genome shotgun (WGS) entry which is preliminary data.</text>
</comment>
<protein>
    <submittedName>
        <fullName evidence="1">YbbR-like protein</fullName>
    </submittedName>
</protein>
<proteinExistence type="predicted"/>
<accession>A0A0T5XCC6</accession>
<dbReference type="Gene3D" id="2.170.120.30">
    <property type="match status" value="2"/>
</dbReference>
<reference evidence="2" key="1">
    <citation type="submission" date="2012-09" db="EMBL/GenBank/DDBJ databases">
        <authorList>
            <person name="Weinstock G."/>
            <person name="Sodergren E."/>
            <person name="Clifton S."/>
            <person name="Fulton L."/>
            <person name="Fulton B."/>
            <person name="Courtney L."/>
            <person name="Fronick C."/>
            <person name="Harrison M."/>
            <person name="Strong C."/>
            <person name="Farmer C."/>
            <person name="Delehaunty K."/>
            <person name="Markovic C."/>
            <person name="Hall O."/>
            <person name="Minx P."/>
            <person name="Tomlinson C."/>
            <person name="Mitreva M."/>
            <person name="Nelson J."/>
            <person name="Hou S."/>
            <person name="Wollam A."/>
            <person name="Pepin K.H."/>
            <person name="Johnson M."/>
            <person name="Bhonagiri V."/>
            <person name="Nash W.E."/>
            <person name="Suruliraj S."/>
            <person name="Warren W."/>
            <person name="Chinwalla A."/>
            <person name="Mardis E.R."/>
            <person name="Wilson R.K."/>
        </authorList>
    </citation>
    <scope>NUCLEOTIDE SEQUENCE [LARGE SCALE GENOMIC DNA]</scope>
    <source>
        <strain evidence="2">OS1</strain>
    </source>
</reference>
<dbReference type="AlphaFoldDB" id="A0A0T5XCC6"/>